<reference evidence="1 2" key="1">
    <citation type="submission" date="2019-07" db="EMBL/GenBank/DDBJ databases">
        <title>Whole genome shotgun sequence of Clostridium butyricum NBRC 3858.</title>
        <authorList>
            <person name="Hosoyama A."/>
            <person name="Uohara A."/>
            <person name="Ohji S."/>
            <person name="Ichikawa N."/>
        </authorList>
    </citation>
    <scope>NUCLEOTIDE SEQUENCE [LARGE SCALE GENOMIC DNA]</scope>
    <source>
        <strain evidence="1 2">NBRC 3858</strain>
    </source>
</reference>
<name>A0A512THU0_CLOBU</name>
<dbReference type="RefSeq" id="WP_124229472.1">
    <property type="nucleotide sequence ID" value="NZ_BKBC01000001.1"/>
</dbReference>
<evidence type="ECO:0000313" key="1">
    <source>
        <dbReference type="EMBL" id="GEQ19688.1"/>
    </source>
</evidence>
<proteinExistence type="predicted"/>
<evidence type="ECO:0000313" key="2">
    <source>
        <dbReference type="Proteomes" id="UP000321089"/>
    </source>
</evidence>
<accession>A0A512THU0</accession>
<gene>
    <name evidence="1" type="primary">rsiT</name>
    <name evidence="1" type="ORF">CBU02nite_01940</name>
</gene>
<dbReference type="AlphaFoldDB" id="A0A512THU0"/>
<comment type="caution">
    <text evidence="1">The sequence shown here is derived from an EMBL/GenBank/DDBJ whole genome shotgun (WGS) entry which is preliminary data.</text>
</comment>
<protein>
    <submittedName>
        <fullName evidence="1">Uncharacterized protein</fullName>
    </submittedName>
</protein>
<sequence length="270" mass="31200">MKNCDEKFELDIKECLKNEAYKVSASEDMFFKVRNEILRKDEKRNFNMKNKFLRPKTALIAGVICVLTTVTCVAATNLSGWYGSSSKLTEIKTFPTEKNVQDKVGFTPKYVESFSNGFKFKTFNYSNNEIKNEKGDDVYKFKGADFEYTRDESEKNQYLNISAEKIDQKYIDENKLNNVATENYNGITIEYTSNQYKAVPEGYEPSEEEKELENKGLLQIGYGSNEIEVSQNQAVIWYEDGISYCILNSNYNDLDKEDMINMAIEVINQN</sequence>
<organism evidence="1 2">
    <name type="scientific">Clostridium butyricum</name>
    <dbReference type="NCBI Taxonomy" id="1492"/>
    <lineage>
        <taxon>Bacteria</taxon>
        <taxon>Bacillati</taxon>
        <taxon>Bacillota</taxon>
        <taxon>Clostridia</taxon>
        <taxon>Eubacteriales</taxon>
        <taxon>Clostridiaceae</taxon>
        <taxon>Clostridium</taxon>
    </lineage>
</organism>
<dbReference type="EMBL" id="BKBC01000001">
    <property type="protein sequence ID" value="GEQ19688.1"/>
    <property type="molecule type" value="Genomic_DNA"/>
</dbReference>
<dbReference type="Proteomes" id="UP000321089">
    <property type="component" value="Unassembled WGS sequence"/>
</dbReference>